<dbReference type="AlphaFoldDB" id="A0A379B2G0"/>
<sequence length="279" mass="32518">MQNVFKVAPLLFVGQKRMFLTHFTQVLSDNIPNDGEGWTIVDAFGGSGLLSHTAKRLKPKARVIYNDYDGYSERLAHIEDINRLRRLLIAEVGEIPRDTRIPHEIKQKIIHIIRCFDGYMDLQTLQSWLLFSGNQAKSVEDLLTRSFFNCIRQSDYPSADGYLDGVDVVCLEFDALMQQFEDNKKAIFVLDPPYLCTQQASYNQENYFDLIDFLRLIKLTRPPFVFFSSTKSEFVRFVDTMIEDKWNNWRAFEDYKRIIVNASANCSGKYEDNLVWKFA</sequence>
<gene>
    <name evidence="1" type="ORF">NCTC10699_00389</name>
</gene>
<dbReference type="Proteomes" id="UP000254280">
    <property type="component" value="Unassembled WGS sequence"/>
</dbReference>
<accession>A0A379B2G0</accession>
<dbReference type="REBASE" id="402992">
    <property type="entry name" value="M.Pma10699ORF389P"/>
</dbReference>
<evidence type="ECO:0000313" key="2">
    <source>
        <dbReference type="Proteomes" id="UP000254280"/>
    </source>
</evidence>
<reference evidence="1 2" key="1">
    <citation type="submission" date="2018-06" db="EMBL/GenBank/DDBJ databases">
        <authorList>
            <consortium name="Pathogen Informatics"/>
            <person name="Doyle S."/>
        </authorList>
    </citation>
    <scope>NUCLEOTIDE SEQUENCE [LARGE SCALE GENOMIC DNA]</scope>
    <source>
        <strain evidence="1 2">NCTC10699</strain>
    </source>
</reference>
<organism evidence="1 2">
    <name type="scientific">[Pasteurella] mairii</name>
    <dbReference type="NCBI Taxonomy" id="757"/>
    <lineage>
        <taxon>Bacteria</taxon>
        <taxon>Pseudomonadati</taxon>
        <taxon>Pseudomonadota</taxon>
        <taxon>Gammaproteobacteria</taxon>
        <taxon>Pasteurellales</taxon>
        <taxon>Pasteurellaceae</taxon>
    </lineage>
</organism>
<proteinExistence type="predicted"/>
<dbReference type="GO" id="GO:0032259">
    <property type="term" value="P:methylation"/>
    <property type="evidence" value="ECO:0007669"/>
    <property type="project" value="UniProtKB-KW"/>
</dbReference>
<dbReference type="EMBL" id="UGSS01000002">
    <property type="protein sequence ID" value="SUB32804.1"/>
    <property type="molecule type" value="Genomic_DNA"/>
</dbReference>
<evidence type="ECO:0000313" key="1">
    <source>
        <dbReference type="EMBL" id="SUB32804.1"/>
    </source>
</evidence>
<dbReference type="GO" id="GO:0008168">
    <property type="term" value="F:methyltransferase activity"/>
    <property type="evidence" value="ECO:0007669"/>
    <property type="project" value="UniProtKB-KW"/>
</dbReference>
<dbReference type="InterPro" id="IPR029063">
    <property type="entry name" value="SAM-dependent_MTases_sf"/>
</dbReference>
<keyword evidence="1" id="KW-0808">Transferase</keyword>
<dbReference type="Gene3D" id="3.40.50.150">
    <property type="entry name" value="Vaccinia Virus protein VP39"/>
    <property type="match status" value="1"/>
</dbReference>
<name>A0A379B2G0_9PAST</name>
<protein>
    <submittedName>
        <fullName evidence="1">Site-specific DNA methylase</fullName>
    </submittedName>
</protein>
<keyword evidence="1" id="KW-0489">Methyltransferase</keyword>
<dbReference type="SUPFAM" id="SSF53335">
    <property type="entry name" value="S-adenosyl-L-methionine-dependent methyltransferases"/>
    <property type="match status" value="1"/>
</dbReference>
<keyword evidence="2" id="KW-1185">Reference proteome</keyword>